<dbReference type="Proteomes" id="UP000276133">
    <property type="component" value="Unassembled WGS sequence"/>
</dbReference>
<evidence type="ECO:0000313" key="3">
    <source>
        <dbReference type="Proteomes" id="UP000276133"/>
    </source>
</evidence>
<gene>
    <name evidence="2" type="ORF">BpHYR1_041063</name>
</gene>
<dbReference type="EMBL" id="REGN01004921">
    <property type="protein sequence ID" value="RNA15582.1"/>
    <property type="molecule type" value="Genomic_DNA"/>
</dbReference>
<feature type="non-terminal residue" evidence="2">
    <location>
        <position position="1"/>
    </location>
</feature>
<comment type="caution">
    <text evidence="2">The sequence shown here is derived from an EMBL/GenBank/DDBJ whole genome shotgun (WGS) entry which is preliminary data.</text>
</comment>
<protein>
    <submittedName>
        <fullName evidence="2">Uncharacterized protein</fullName>
    </submittedName>
</protein>
<reference evidence="2 3" key="1">
    <citation type="journal article" date="2018" name="Sci. Rep.">
        <title>Genomic signatures of local adaptation to the degree of environmental predictability in rotifers.</title>
        <authorList>
            <person name="Franch-Gras L."/>
            <person name="Hahn C."/>
            <person name="Garcia-Roger E.M."/>
            <person name="Carmona M.J."/>
            <person name="Serra M."/>
            <person name="Gomez A."/>
        </authorList>
    </citation>
    <scope>NUCLEOTIDE SEQUENCE [LARGE SCALE GENOMIC DNA]</scope>
    <source>
        <strain evidence="2">HYR1</strain>
    </source>
</reference>
<keyword evidence="3" id="KW-1185">Reference proteome</keyword>
<keyword evidence="1" id="KW-1133">Transmembrane helix</keyword>
<name>A0A3M7QW64_BRAPC</name>
<evidence type="ECO:0000256" key="1">
    <source>
        <dbReference type="SAM" id="Phobius"/>
    </source>
</evidence>
<keyword evidence="1" id="KW-0472">Membrane</keyword>
<evidence type="ECO:0000313" key="2">
    <source>
        <dbReference type="EMBL" id="RNA15582.1"/>
    </source>
</evidence>
<sequence length="77" mass="9023">KKSSIFSSLSDTHRYFYFISQFISFPKYSIFFDKFISRKSRSVHKVTKRETSHCPKSRLPAIDLSIRDRILVCGLSS</sequence>
<feature type="transmembrane region" description="Helical" evidence="1">
    <location>
        <begin position="15"/>
        <end position="32"/>
    </location>
</feature>
<keyword evidence="1" id="KW-0812">Transmembrane</keyword>
<organism evidence="2 3">
    <name type="scientific">Brachionus plicatilis</name>
    <name type="common">Marine rotifer</name>
    <name type="synonym">Brachionus muelleri</name>
    <dbReference type="NCBI Taxonomy" id="10195"/>
    <lineage>
        <taxon>Eukaryota</taxon>
        <taxon>Metazoa</taxon>
        <taxon>Spiralia</taxon>
        <taxon>Gnathifera</taxon>
        <taxon>Rotifera</taxon>
        <taxon>Eurotatoria</taxon>
        <taxon>Monogononta</taxon>
        <taxon>Pseudotrocha</taxon>
        <taxon>Ploima</taxon>
        <taxon>Brachionidae</taxon>
        <taxon>Brachionus</taxon>
    </lineage>
</organism>
<dbReference type="AlphaFoldDB" id="A0A3M7QW64"/>
<accession>A0A3M7QW64</accession>
<proteinExistence type="predicted"/>